<reference evidence="10 11" key="1">
    <citation type="submission" date="2020-06" db="EMBL/GenBank/DDBJ databases">
        <title>Transcriptomic and genomic resources for Thalictrum thalictroides and T. hernandezii: Facilitating candidate gene discovery in an emerging model plant lineage.</title>
        <authorList>
            <person name="Arias T."/>
            <person name="Riano-Pachon D.M."/>
            <person name="Di Stilio V.S."/>
        </authorList>
    </citation>
    <scope>NUCLEOTIDE SEQUENCE [LARGE SCALE GENOMIC DNA]</scope>
    <source>
        <strain evidence="11">cv. WT478/WT964</strain>
        <tissue evidence="10">Leaves</tissue>
    </source>
</reference>
<dbReference type="InterPro" id="IPR008942">
    <property type="entry name" value="ENTH_VHS"/>
</dbReference>
<evidence type="ECO:0000259" key="9">
    <source>
        <dbReference type="PROSITE" id="PS50942"/>
    </source>
</evidence>
<dbReference type="PANTHER" id="PTHR22951:SF75">
    <property type="entry name" value="CLATHRIN COAT ASSEMBLY PROTEIN AP180"/>
    <property type="match status" value="1"/>
</dbReference>
<evidence type="ECO:0000256" key="3">
    <source>
        <dbReference type="ARBA" id="ARBA00004600"/>
    </source>
</evidence>
<dbReference type="Proteomes" id="UP000554482">
    <property type="component" value="Unassembled WGS sequence"/>
</dbReference>
<dbReference type="FunFam" id="1.20.58.150:FF:000005">
    <property type="entry name" value="putative clathrin assembly protein At2g25430"/>
    <property type="match status" value="1"/>
</dbReference>
<evidence type="ECO:0000256" key="6">
    <source>
        <dbReference type="ARBA" id="ARBA00023136"/>
    </source>
</evidence>
<dbReference type="GO" id="GO:0005545">
    <property type="term" value="F:1-phosphatidylinositol binding"/>
    <property type="evidence" value="ECO:0007669"/>
    <property type="project" value="InterPro"/>
</dbReference>
<dbReference type="OrthoDB" id="44015at2759"/>
<comment type="subcellular location">
    <subcellularLocation>
        <location evidence="1">Cytoplasmic vesicle</location>
        <location evidence="1">Clathrin-coated vesicle</location>
    </subcellularLocation>
    <subcellularLocation>
        <location evidence="2">Golgi apparatus</location>
    </subcellularLocation>
    <subcellularLocation>
        <location evidence="3">Membrane</location>
        <location evidence="3">Clathrin-coated pit</location>
    </subcellularLocation>
</comment>
<dbReference type="InterPro" id="IPR045192">
    <property type="entry name" value="AP180-like"/>
</dbReference>
<keyword evidence="6" id="KW-0472">Membrane</keyword>
<evidence type="ECO:0000256" key="4">
    <source>
        <dbReference type="ARBA" id="ARBA00022583"/>
    </source>
</evidence>
<dbReference type="InterPro" id="IPR014712">
    <property type="entry name" value="ANTH_dom_sf"/>
</dbReference>
<evidence type="ECO:0000313" key="11">
    <source>
        <dbReference type="Proteomes" id="UP000554482"/>
    </source>
</evidence>
<dbReference type="InterPro" id="IPR048050">
    <property type="entry name" value="ANTH_N_plant"/>
</dbReference>
<dbReference type="GO" id="GO:0072583">
    <property type="term" value="P:clathrin-dependent endocytosis"/>
    <property type="evidence" value="ECO:0007669"/>
    <property type="project" value="InterPro"/>
</dbReference>
<dbReference type="InterPro" id="IPR011417">
    <property type="entry name" value="ANTH_dom"/>
</dbReference>
<dbReference type="Gene3D" id="1.20.58.150">
    <property type="entry name" value="ANTH domain"/>
    <property type="match status" value="1"/>
</dbReference>
<dbReference type="EMBL" id="JABWDY010003956">
    <property type="protein sequence ID" value="KAF5205515.1"/>
    <property type="molecule type" value="Genomic_DNA"/>
</dbReference>
<keyword evidence="8" id="KW-0968">Cytoplasmic vesicle</keyword>
<protein>
    <submittedName>
        <fullName evidence="10">Clathrin coat assembly protein</fullName>
    </submittedName>
</protein>
<accession>A0A7J6X9P5</accession>
<dbReference type="GO" id="GO:0005905">
    <property type="term" value="C:clathrin-coated pit"/>
    <property type="evidence" value="ECO:0007669"/>
    <property type="project" value="UniProtKB-SubCell"/>
</dbReference>
<dbReference type="SUPFAM" id="SSF89009">
    <property type="entry name" value="GAT-like domain"/>
    <property type="match status" value="1"/>
</dbReference>
<evidence type="ECO:0000256" key="8">
    <source>
        <dbReference type="ARBA" id="ARBA00023329"/>
    </source>
</evidence>
<evidence type="ECO:0000256" key="5">
    <source>
        <dbReference type="ARBA" id="ARBA00023034"/>
    </source>
</evidence>
<dbReference type="GO" id="GO:0005794">
    <property type="term" value="C:Golgi apparatus"/>
    <property type="evidence" value="ECO:0007669"/>
    <property type="project" value="UniProtKB-SubCell"/>
</dbReference>
<dbReference type="Pfam" id="PF07651">
    <property type="entry name" value="ANTH"/>
    <property type="match status" value="1"/>
</dbReference>
<dbReference type="InterPro" id="IPR013809">
    <property type="entry name" value="ENTH"/>
</dbReference>
<dbReference type="PANTHER" id="PTHR22951">
    <property type="entry name" value="CLATHRIN ASSEMBLY PROTEIN"/>
    <property type="match status" value="1"/>
</dbReference>
<keyword evidence="5" id="KW-0333">Golgi apparatus</keyword>
<keyword evidence="4" id="KW-0254">Endocytosis</keyword>
<keyword evidence="7" id="KW-0168">Coated pit</keyword>
<dbReference type="CDD" id="cd16987">
    <property type="entry name" value="ANTH_N_AP180_plant"/>
    <property type="match status" value="1"/>
</dbReference>
<evidence type="ECO:0000256" key="2">
    <source>
        <dbReference type="ARBA" id="ARBA00004555"/>
    </source>
</evidence>
<dbReference type="Gene3D" id="1.25.40.90">
    <property type="match status" value="1"/>
</dbReference>
<evidence type="ECO:0000256" key="1">
    <source>
        <dbReference type="ARBA" id="ARBA00004132"/>
    </source>
</evidence>
<keyword evidence="11" id="KW-1185">Reference proteome</keyword>
<gene>
    <name evidence="10" type="ORF">FRX31_004898</name>
</gene>
<dbReference type="GO" id="GO:0030136">
    <property type="term" value="C:clathrin-coated vesicle"/>
    <property type="evidence" value="ECO:0007669"/>
    <property type="project" value="UniProtKB-SubCell"/>
</dbReference>
<dbReference type="AlphaFoldDB" id="A0A7J6X9P5"/>
<dbReference type="GO" id="GO:0000149">
    <property type="term" value="F:SNARE binding"/>
    <property type="evidence" value="ECO:0007669"/>
    <property type="project" value="TreeGrafter"/>
</dbReference>
<feature type="domain" description="ENTH" evidence="9">
    <location>
        <begin position="10"/>
        <end position="146"/>
    </location>
</feature>
<proteinExistence type="predicted"/>
<dbReference type="SUPFAM" id="SSF48464">
    <property type="entry name" value="ENTH/VHS domain"/>
    <property type="match status" value="1"/>
</dbReference>
<dbReference type="PROSITE" id="PS50942">
    <property type="entry name" value="ENTH"/>
    <property type="match status" value="1"/>
</dbReference>
<dbReference type="GO" id="GO:0005546">
    <property type="term" value="F:phosphatidylinositol-4,5-bisphosphate binding"/>
    <property type="evidence" value="ECO:0007669"/>
    <property type="project" value="TreeGrafter"/>
</dbReference>
<dbReference type="GO" id="GO:0032050">
    <property type="term" value="F:clathrin heavy chain binding"/>
    <property type="evidence" value="ECO:0007669"/>
    <property type="project" value="TreeGrafter"/>
</dbReference>
<organism evidence="10 11">
    <name type="scientific">Thalictrum thalictroides</name>
    <name type="common">Rue-anemone</name>
    <name type="synonym">Anemone thalictroides</name>
    <dbReference type="NCBI Taxonomy" id="46969"/>
    <lineage>
        <taxon>Eukaryota</taxon>
        <taxon>Viridiplantae</taxon>
        <taxon>Streptophyta</taxon>
        <taxon>Embryophyta</taxon>
        <taxon>Tracheophyta</taxon>
        <taxon>Spermatophyta</taxon>
        <taxon>Magnoliopsida</taxon>
        <taxon>Ranunculales</taxon>
        <taxon>Ranunculaceae</taxon>
        <taxon>Thalictroideae</taxon>
        <taxon>Thalictrum</taxon>
    </lineage>
</organism>
<comment type="caution">
    <text evidence="10">The sequence shown here is derived from an EMBL/GenBank/DDBJ whole genome shotgun (WGS) entry which is preliminary data.</text>
</comment>
<dbReference type="SMART" id="SM00273">
    <property type="entry name" value="ENTH"/>
    <property type="match status" value="1"/>
</dbReference>
<dbReference type="GO" id="GO:0048268">
    <property type="term" value="P:clathrin coat assembly"/>
    <property type="evidence" value="ECO:0007669"/>
    <property type="project" value="InterPro"/>
</dbReference>
<evidence type="ECO:0000313" key="10">
    <source>
        <dbReference type="EMBL" id="KAF5205515.1"/>
    </source>
</evidence>
<sequence length="634" mass="71373">MIGKLKDSTSIGLSPSKLEVAILKATTHEEFPVEDRHINEILLFTSSNKVYAKSCAELLAKRIGRTNNWIVALKALMIVLRVFQDGDPHFPKEVLITMKRGKKILNLSNFRDDYNSSPWDYTAFVRTFALYLNDRLECFLTGKLQRRMVIMKERDQLFHQYQYQPHNKQRYNEHVRDMKPAVLLDRITHWQQLLVRAIGTRPTGAAKTNRLVQISLYAIVRETFDLYRDISDGLSLLLDSFFNLQYQCCKDAYQACIKSSQQFEELSKFYTVCKDIGVGRSSEYPSVQKISEELIDTLHEFLKDKSSFPIARPQMSSQLLLPAPSLPNDSMSKNGQGGRYRAVSLEDLINVPEPGSTSPSYSTDTEHKSMHLESTHSIEDFLSMDTAETNPGLSTENQERNLECSGKPSLIDDLISVYTAETSLTLSTDDQDRNLELSGKPSSLEDLFSVYTARTSPAMSTAPSNSTSGIDLGLLDDPIQTQLQNNDEANQTMVLGHDSGSRDEWELVLAETASNISLTQKPIDTTPSACLNFMYNDQAVTSHDQSNHNNPFLVLGNELAIIPSPTDSSSIMPTFQAAPTFCVQNPNETRDSDPFNLPMHTAQPTSQNLSQPHLIWEQQLWLQNQNGIIAKHVS</sequence>
<dbReference type="GO" id="GO:0006900">
    <property type="term" value="P:vesicle budding from membrane"/>
    <property type="evidence" value="ECO:0007669"/>
    <property type="project" value="TreeGrafter"/>
</dbReference>
<name>A0A7J6X9P5_THATH</name>
<evidence type="ECO:0000256" key="7">
    <source>
        <dbReference type="ARBA" id="ARBA00023176"/>
    </source>
</evidence>